<evidence type="ECO:0000313" key="2">
    <source>
        <dbReference type="Proteomes" id="UP001242480"/>
    </source>
</evidence>
<dbReference type="EMBL" id="JAUSVX010000018">
    <property type="protein sequence ID" value="MDQ0473767.1"/>
    <property type="molecule type" value="Genomic_DNA"/>
</dbReference>
<comment type="caution">
    <text evidence="1">The sequence shown here is derived from an EMBL/GenBank/DDBJ whole genome shotgun (WGS) entry which is preliminary data.</text>
</comment>
<gene>
    <name evidence="1" type="ORF">QO011_006803</name>
</gene>
<proteinExistence type="predicted"/>
<keyword evidence="2" id="KW-1185">Reference proteome</keyword>
<evidence type="ECO:0000313" key="1">
    <source>
        <dbReference type="EMBL" id="MDQ0473767.1"/>
    </source>
</evidence>
<accession>A0ABU0JHK1</accession>
<name>A0ABU0JHK1_9HYPH</name>
<reference evidence="1 2" key="1">
    <citation type="submission" date="2023-07" db="EMBL/GenBank/DDBJ databases">
        <title>Genomic Encyclopedia of Type Strains, Phase IV (KMG-IV): sequencing the most valuable type-strain genomes for metagenomic binning, comparative biology and taxonomic classification.</title>
        <authorList>
            <person name="Goeker M."/>
        </authorList>
    </citation>
    <scope>NUCLEOTIDE SEQUENCE [LARGE SCALE GENOMIC DNA]</scope>
    <source>
        <strain evidence="1 2">DSM 19619</strain>
    </source>
</reference>
<sequence>MGNDQPVTGLVVRYHYLWAREQERGEETGRKARPACVVVPLGTRPGAVVLFPVTTQPPTAGRLAIEIPETERRRLSLRGDGPNWIILDEANGDVMPGSYHLEPVSRLPMELAYGRLSQAFMRVVLRTVATALRNRSMRIVAREP</sequence>
<organism evidence="1 2">
    <name type="scientific">Labrys wisconsinensis</name>
    <dbReference type="NCBI Taxonomy" id="425677"/>
    <lineage>
        <taxon>Bacteria</taxon>
        <taxon>Pseudomonadati</taxon>
        <taxon>Pseudomonadota</taxon>
        <taxon>Alphaproteobacteria</taxon>
        <taxon>Hyphomicrobiales</taxon>
        <taxon>Xanthobacteraceae</taxon>
        <taxon>Labrys</taxon>
    </lineage>
</organism>
<protein>
    <recommendedName>
        <fullName evidence="3">Growth inhibitor PemK</fullName>
    </recommendedName>
</protein>
<dbReference type="RefSeq" id="WP_307282391.1">
    <property type="nucleotide sequence ID" value="NZ_JAUSVX010000018.1"/>
</dbReference>
<evidence type="ECO:0008006" key="3">
    <source>
        <dbReference type="Google" id="ProtNLM"/>
    </source>
</evidence>
<dbReference type="Proteomes" id="UP001242480">
    <property type="component" value="Unassembled WGS sequence"/>
</dbReference>